<dbReference type="GeneID" id="29070462"/>
<dbReference type="EMBL" id="KX284717">
    <property type="protein sequence ID" value="AOM65961.1"/>
    <property type="molecule type" value="Genomic_DNA"/>
</dbReference>
<dbReference type="PANTHER" id="PTHR36895:SF1">
    <property type="entry name" value="YCF23 PROTEIN"/>
    <property type="match status" value="1"/>
</dbReference>
<dbReference type="PANTHER" id="PTHR36895">
    <property type="match status" value="1"/>
</dbReference>
<dbReference type="AlphaFoldDB" id="A0A1C9CC47"/>
<dbReference type="GO" id="GO:0009536">
    <property type="term" value="C:plastid"/>
    <property type="evidence" value="ECO:0007669"/>
    <property type="project" value="UniProtKB-SubCell"/>
</dbReference>
<sequence length="277" mass="30478">MSLRNKKLIQKFQDQQVVKVISGLNNFQVANIVKKVKAAEIGGASYIDIAANVNILKVVKSITKLPVCVSSIEPCELYKCYVAGADMVEIGNFDVFYSKGIYFSCKIIREIAKETISLIHDANVCITIPHYLLLNEQINLALELENIGIKFVQTEGMSTSSQHYHFDMGVVRKSITKASSALSSSYALSKHLSIPIIASSGIDLLSAPLAIYYGASAVGLGSSINSCWSVYSQAKYIIEVINSIYSSQKYKCTAMSSRKLKMYKINISLMKSIILSK</sequence>
<dbReference type="RefSeq" id="YP_009294478.1">
    <property type="nucleotide sequence ID" value="NC_031148.1"/>
</dbReference>
<dbReference type="InterPro" id="IPR007570">
    <property type="entry name" value="Uncharacterised_Ycf23"/>
</dbReference>
<proteinExistence type="inferred from homology"/>
<comment type="subcellular location">
    <subcellularLocation>
        <location evidence="1">Plastid</location>
    </subcellularLocation>
</comment>
<reference evidence="5" key="1">
    <citation type="journal article" date="2016" name="BMC Biol.">
        <title>Parallel evolution of highly conserved plastid genome architecture in red seaweeds and seed plants.</title>
        <authorList>
            <person name="Lee J."/>
            <person name="Cho C.H."/>
            <person name="Park S.I."/>
            <person name="Choi J.W."/>
            <person name="Song H.S."/>
            <person name="West J.A."/>
            <person name="Bhattacharya D."/>
            <person name="Yoon H.S."/>
        </authorList>
    </citation>
    <scope>NUCLEOTIDE SEQUENCE</scope>
</reference>
<evidence type="ECO:0000256" key="1">
    <source>
        <dbReference type="ARBA" id="ARBA00004474"/>
    </source>
</evidence>
<dbReference type="Pfam" id="PF04481">
    <property type="entry name" value="DUF561"/>
    <property type="match status" value="1"/>
</dbReference>
<evidence type="ECO:0000256" key="4">
    <source>
        <dbReference type="ARBA" id="ARBA00022640"/>
    </source>
</evidence>
<organism evidence="5">
    <name type="scientific">Asparagopsis taxiformis</name>
    <dbReference type="NCBI Taxonomy" id="260499"/>
    <lineage>
        <taxon>Eukaryota</taxon>
        <taxon>Rhodophyta</taxon>
        <taxon>Florideophyceae</taxon>
        <taxon>Rhodymeniophycidae</taxon>
        <taxon>Bonnemaisoniales</taxon>
        <taxon>Bonnemaisoniaceae</taxon>
        <taxon>Asparagopsis</taxon>
    </lineage>
</organism>
<accession>A0A1C9CC47</accession>
<dbReference type="SUPFAM" id="SSF51366">
    <property type="entry name" value="Ribulose-phoshate binding barrel"/>
    <property type="match status" value="1"/>
</dbReference>
<name>A0A1C9CC47_9FLOR</name>
<evidence type="ECO:0000313" key="5">
    <source>
        <dbReference type="EMBL" id="AOM65961.1"/>
    </source>
</evidence>
<evidence type="ECO:0000256" key="3">
    <source>
        <dbReference type="ARBA" id="ARBA00021523"/>
    </source>
</evidence>
<protein>
    <recommendedName>
        <fullName evidence="3">Uncharacterized protein ycf23</fullName>
    </recommendedName>
</protein>
<evidence type="ECO:0000256" key="2">
    <source>
        <dbReference type="ARBA" id="ARBA00009664"/>
    </source>
</evidence>
<dbReference type="InterPro" id="IPR011060">
    <property type="entry name" value="RibuloseP-bd_barrel"/>
</dbReference>
<gene>
    <name evidence="5" type="primary">ycf23</name>
    <name evidence="5" type="ORF">Aspa_082</name>
</gene>
<comment type="similarity">
    <text evidence="2">Belongs to the ycf23 family.</text>
</comment>
<keyword evidence="4 5" id="KW-0934">Plastid</keyword>
<geneLocation type="plastid" evidence="5"/>